<keyword evidence="3 6" id="KW-0812">Transmembrane</keyword>
<gene>
    <name evidence="9" type="ORF">EHAR0213_LOCUS4617</name>
</gene>
<dbReference type="AlphaFoldDB" id="A0A7S3J4R6"/>
<evidence type="ECO:0000256" key="8">
    <source>
        <dbReference type="SAM" id="Phobius"/>
    </source>
</evidence>
<comment type="subcellular location">
    <subcellularLocation>
        <location evidence="1">Membrane</location>
        <topology evidence="1">Multi-pass membrane protein</topology>
    </subcellularLocation>
</comment>
<proteinExistence type="inferred from homology"/>
<dbReference type="PANTHER" id="PTHR24089">
    <property type="entry name" value="SOLUTE CARRIER FAMILY 25"/>
    <property type="match status" value="1"/>
</dbReference>
<dbReference type="InterPro" id="IPR018108">
    <property type="entry name" value="MCP_transmembrane"/>
</dbReference>
<keyword evidence="4" id="KW-0677">Repeat</keyword>
<evidence type="ECO:0000256" key="2">
    <source>
        <dbReference type="ARBA" id="ARBA00022448"/>
    </source>
</evidence>
<dbReference type="EMBL" id="HBII01010646">
    <property type="protein sequence ID" value="CAE0345707.1"/>
    <property type="molecule type" value="Transcribed_RNA"/>
</dbReference>
<reference evidence="9" key="1">
    <citation type="submission" date="2021-01" db="EMBL/GenBank/DDBJ databases">
        <authorList>
            <person name="Corre E."/>
            <person name="Pelletier E."/>
            <person name="Niang G."/>
            <person name="Scheremetjew M."/>
            <person name="Finn R."/>
            <person name="Kale V."/>
            <person name="Holt S."/>
            <person name="Cochrane G."/>
            <person name="Meng A."/>
            <person name="Brown T."/>
            <person name="Cohen L."/>
        </authorList>
    </citation>
    <scope>NUCLEOTIDE SEQUENCE</scope>
    <source>
        <strain evidence="9">FSP1.4</strain>
    </source>
</reference>
<protein>
    <recommendedName>
        <fullName evidence="10">Mitochondrial carrier protein</fullName>
    </recommendedName>
</protein>
<feature type="repeat" description="Solcar" evidence="6">
    <location>
        <begin position="1"/>
        <end position="40"/>
    </location>
</feature>
<sequence length="236" mass="26419">MEMYRKEGIVGFYKGNGVNVFRASPCAALEFLFYEIYKSVLVDNSLANDVRGKFVCGALAGVTANTITYPLDLIKTILSVQLNPRHYKKGIVGHVRIIYSKEGLPGFYKGWLTTMVGIAPYIAIKMATFDVLKTRYLPSKDVPHFDLINLSFGAVAGMVSMTATYPLDLIKRKMQLVGVSKHVRRYDGLIHCINSTMLHEGWRGFFRGLNPCILKMVPATAILFSVNERLKKMIGI</sequence>
<evidence type="ECO:0000256" key="1">
    <source>
        <dbReference type="ARBA" id="ARBA00004141"/>
    </source>
</evidence>
<keyword evidence="8" id="KW-1133">Transmembrane helix</keyword>
<evidence type="ECO:0000313" key="9">
    <source>
        <dbReference type="EMBL" id="CAE0345707.1"/>
    </source>
</evidence>
<dbReference type="Gene3D" id="1.50.40.10">
    <property type="entry name" value="Mitochondrial carrier domain"/>
    <property type="match status" value="1"/>
</dbReference>
<dbReference type="GO" id="GO:0016020">
    <property type="term" value="C:membrane"/>
    <property type="evidence" value="ECO:0007669"/>
    <property type="project" value="UniProtKB-SubCell"/>
</dbReference>
<evidence type="ECO:0000256" key="3">
    <source>
        <dbReference type="ARBA" id="ARBA00022692"/>
    </source>
</evidence>
<evidence type="ECO:0000256" key="6">
    <source>
        <dbReference type="PROSITE-ProRule" id="PRU00282"/>
    </source>
</evidence>
<keyword evidence="5 6" id="KW-0472">Membrane</keyword>
<dbReference type="InterPro" id="IPR023395">
    <property type="entry name" value="MCP_dom_sf"/>
</dbReference>
<dbReference type="PROSITE" id="PS50920">
    <property type="entry name" value="SOLCAR"/>
    <property type="match status" value="3"/>
</dbReference>
<dbReference type="SUPFAM" id="SSF103506">
    <property type="entry name" value="Mitochondrial carrier"/>
    <property type="match status" value="1"/>
</dbReference>
<keyword evidence="2 7" id="KW-0813">Transport</keyword>
<accession>A0A7S3J4R6</accession>
<feature type="repeat" description="Solcar" evidence="6">
    <location>
        <begin position="48"/>
        <end position="135"/>
    </location>
</feature>
<comment type="similarity">
    <text evidence="7">Belongs to the mitochondrial carrier (TC 2.A.29) family.</text>
</comment>
<evidence type="ECO:0000256" key="7">
    <source>
        <dbReference type="RuleBase" id="RU000488"/>
    </source>
</evidence>
<dbReference type="Pfam" id="PF00153">
    <property type="entry name" value="Mito_carr"/>
    <property type="match status" value="3"/>
</dbReference>
<name>A0A7S3J4R6_9SPIT</name>
<dbReference type="PRINTS" id="PR00926">
    <property type="entry name" value="MITOCARRIER"/>
</dbReference>
<evidence type="ECO:0000256" key="5">
    <source>
        <dbReference type="ARBA" id="ARBA00023136"/>
    </source>
</evidence>
<dbReference type="GO" id="GO:0055085">
    <property type="term" value="P:transmembrane transport"/>
    <property type="evidence" value="ECO:0007669"/>
    <property type="project" value="InterPro"/>
</dbReference>
<organism evidence="9">
    <name type="scientific">Euplotes harpa</name>
    <dbReference type="NCBI Taxonomy" id="151035"/>
    <lineage>
        <taxon>Eukaryota</taxon>
        <taxon>Sar</taxon>
        <taxon>Alveolata</taxon>
        <taxon>Ciliophora</taxon>
        <taxon>Intramacronucleata</taxon>
        <taxon>Spirotrichea</taxon>
        <taxon>Hypotrichia</taxon>
        <taxon>Euplotida</taxon>
        <taxon>Euplotidae</taxon>
        <taxon>Euplotes</taxon>
    </lineage>
</organism>
<evidence type="ECO:0000256" key="4">
    <source>
        <dbReference type="ARBA" id="ARBA00022737"/>
    </source>
</evidence>
<dbReference type="InterPro" id="IPR002067">
    <property type="entry name" value="MCP"/>
</dbReference>
<feature type="transmembrane region" description="Helical" evidence="8">
    <location>
        <begin position="106"/>
        <end position="127"/>
    </location>
</feature>
<feature type="transmembrane region" description="Helical" evidence="8">
    <location>
        <begin position="147"/>
        <end position="167"/>
    </location>
</feature>
<feature type="repeat" description="Solcar" evidence="6">
    <location>
        <begin position="144"/>
        <end position="233"/>
    </location>
</feature>
<evidence type="ECO:0008006" key="10">
    <source>
        <dbReference type="Google" id="ProtNLM"/>
    </source>
</evidence>